<evidence type="ECO:0000313" key="1">
    <source>
        <dbReference type="EMBL" id="KAH8036162.1"/>
    </source>
</evidence>
<comment type="caution">
    <text evidence="1">The sequence shown here is derived from an EMBL/GenBank/DDBJ whole genome shotgun (WGS) entry which is preliminary data.</text>
</comment>
<dbReference type="AlphaFoldDB" id="A0A9J6ENZ8"/>
<dbReference type="VEuPathDB" id="VectorBase:LOC119165910"/>
<accession>A0A9J6ENZ8</accession>
<protein>
    <submittedName>
        <fullName evidence="1">Uncharacterized protein</fullName>
    </submittedName>
</protein>
<proteinExistence type="predicted"/>
<reference evidence="1" key="2">
    <citation type="submission" date="2021-09" db="EMBL/GenBank/DDBJ databases">
        <authorList>
            <person name="Jia N."/>
            <person name="Wang J."/>
            <person name="Shi W."/>
            <person name="Du L."/>
            <person name="Sun Y."/>
            <person name="Zhan W."/>
            <person name="Jiang J."/>
            <person name="Wang Q."/>
            <person name="Zhang B."/>
            <person name="Ji P."/>
            <person name="Sakyi L.B."/>
            <person name="Cui X."/>
            <person name="Yuan T."/>
            <person name="Jiang B."/>
            <person name="Yang W."/>
            <person name="Lam T.T.-Y."/>
            <person name="Chang Q."/>
            <person name="Ding S."/>
            <person name="Wang X."/>
            <person name="Zhu J."/>
            <person name="Ruan X."/>
            <person name="Zhao L."/>
            <person name="Wei J."/>
            <person name="Que T."/>
            <person name="Du C."/>
            <person name="Cheng J."/>
            <person name="Dai P."/>
            <person name="Han X."/>
            <person name="Huang E."/>
            <person name="Gao Y."/>
            <person name="Liu J."/>
            <person name="Shao H."/>
            <person name="Ye R."/>
            <person name="Li L."/>
            <person name="Wei W."/>
            <person name="Wang X."/>
            <person name="Wang C."/>
            <person name="Huo Q."/>
            <person name="Li W."/>
            <person name="Guo W."/>
            <person name="Chen H."/>
            <person name="Chen S."/>
            <person name="Zhou L."/>
            <person name="Zhou L."/>
            <person name="Ni X."/>
            <person name="Tian J."/>
            <person name="Zhou Y."/>
            <person name="Sheng Y."/>
            <person name="Liu T."/>
            <person name="Pan Y."/>
            <person name="Xia L."/>
            <person name="Li J."/>
            <person name="Zhao F."/>
            <person name="Cao W."/>
        </authorList>
    </citation>
    <scope>NUCLEOTIDE SEQUENCE</scope>
    <source>
        <strain evidence="1">Rmic-2018</strain>
        <tissue evidence="1">Larvae</tissue>
    </source>
</reference>
<organism evidence="1 2">
    <name type="scientific">Rhipicephalus microplus</name>
    <name type="common">Cattle tick</name>
    <name type="synonym">Boophilus microplus</name>
    <dbReference type="NCBI Taxonomy" id="6941"/>
    <lineage>
        <taxon>Eukaryota</taxon>
        <taxon>Metazoa</taxon>
        <taxon>Ecdysozoa</taxon>
        <taxon>Arthropoda</taxon>
        <taxon>Chelicerata</taxon>
        <taxon>Arachnida</taxon>
        <taxon>Acari</taxon>
        <taxon>Parasitiformes</taxon>
        <taxon>Ixodida</taxon>
        <taxon>Ixodoidea</taxon>
        <taxon>Ixodidae</taxon>
        <taxon>Rhipicephalinae</taxon>
        <taxon>Rhipicephalus</taxon>
        <taxon>Boophilus</taxon>
    </lineage>
</organism>
<gene>
    <name evidence="1" type="ORF">HPB51_018576</name>
</gene>
<keyword evidence="2" id="KW-1185">Reference proteome</keyword>
<sequence>MPRVETLRDGTTLQSEKELPMALIVTLTNGEKRKKGKRHYDVRRIDLEAEDEQHMEGNYCADRDGAAGWEEAGCSTDDKNEDAKAVEYCKQGKEQARTRDLEKDKAVLEAELNCLKWDTLQQAICISQLEYALGSLSDEHDGLKHAHNVYKAKETTTIHEKDCHISDLKDKVCAPEKQLEKHLDEPQ</sequence>
<name>A0A9J6ENZ8_RHIMP</name>
<dbReference type="EMBL" id="JABSTU010000003">
    <property type="protein sequence ID" value="KAH8036162.1"/>
    <property type="molecule type" value="Genomic_DNA"/>
</dbReference>
<dbReference type="Proteomes" id="UP000821866">
    <property type="component" value="Chromosome 11"/>
</dbReference>
<reference evidence="1" key="1">
    <citation type="journal article" date="2020" name="Cell">
        <title>Large-Scale Comparative Analyses of Tick Genomes Elucidate Their Genetic Diversity and Vector Capacities.</title>
        <authorList>
            <consortium name="Tick Genome and Microbiome Consortium (TIGMIC)"/>
            <person name="Jia N."/>
            <person name="Wang J."/>
            <person name="Shi W."/>
            <person name="Du L."/>
            <person name="Sun Y."/>
            <person name="Zhan W."/>
            <person name="Jiang J.F."/>
            <person name="Wang Q."/>
            <person name="Zhang B."/>
            <person name="Ji P."/>
            <person name="Bell-Sakyi L."/>
            <person name="Cui X.M."/>
            <person name="Yuan T.T."/>
            <person name="Jiang B.G."/>
            <person name="Yang W.F."/>
            <person name="Lam T.T."/>
            <person name="Chang Q.C."/>
            <person name="Ding S.J."/>
            <person name="Wang X.J."/>
            <person name="Zhu J.G."/>
            <person name="Ruan X.D."/>
            <person name="Zhao L."/>
            <person name="Wei J.T."/>
            <person name="Ye R.Z."/>
            <person name="Que T.C."/>
            <person name="Du C.H."/>
            <person name="Zhou Y.H."/>
            <person name="Cheng J.X."/>
            <person name="Dai P.F."/>
            <person name="Guo W.B."/>
            <person name="Han X.H."/>
            <person name="Huang E.J."/>
            <person name="Li L.F."/>
            <person name="Wei W."/>
            <person name="Gao Y.C."/>
            <person name="Liu J.Z."/>
            <person name="Shao H.Z."/>
            <person name="Wang X."/>
            <person name="Wang C.C."/>
            <person name="Yang T.C."/>
            <person name="Huo Q.B."/>
            <person name="Li W."/>
            <person name="Chen H.Y."/>
            <person name="Chen S.E."/>
            <person name="Zhou L.G."/>
            <person name="Ni X.B."/>
            <person name="Tian J.H."/>
            <person name="Sheng Y."/>
            <person name="Liu T."/>
            <person name="Pan Y.S."/>
            <person name="Xia L.Y."/>
            <person name="Li J."/>
            <person name="Zhao F."/>
            <person name="Cao W.C."/>
        </authorList>
    </citation>
    <scope>NUCLEOTIDE SEQUENCE</scope>
    <source>
        <strain evidence="1">Rmic-2018</strain>
    </source>
</reference>
<evidence type="ECO:0000313" key="2">
    <source>
        <dbReference type="Proteomes" id="UP000821866"/>
    </source>
</evidence>